<proteinExistence type="predicted"/>
<feature type="transmembrane region" description="Helical" evidence="1">
    <location>
        <begin position="12"/>
        <end position="30"/>
    </location>
</feature>
<keyword evidence="3" id="KW-1185">Reference proteome</keyword>
<protein>
    <submittedName>
        <fullName evidence="2">Uncharacterized protein</fullName>
    </submittedName>
</protein>
<dbReference type="Proteomes" id="UP000008080">
    <property type="component" value="Chromosome"/>
</dbReference>
<sequence length="48" mass="5472">MKTLLVGRIKKWMIFALIGCIAYFTGYIWGQHQKQKTPAPPPVLSNPQ</sequence>
<reference evidence="2 3" key="1">
    <citation type="journal article" date="2004" name="Science">
        <title>A predator unmasked: life cycle of Bdellovibrio bacteriovorus from a genomic perspective.</title>
        <authorList>
            <person name="Rendulic S."/>
            <person name="Jagtap P."/>
            <person name="Rosinus A."/>
            <person name="Eppinger M."/>
            <person name="Baar C."/>
            <person name="Lanz C."/>
            <person name="Keller H."/>
            <person name="Lambert C."/>
            <person name="Evans K.J."/>
            <person name="Goesmann A."/>
            <person name="Meyer F."/>
            <person name="Sockett R.E."/>
            <person name="Schuster S.C."/>
        </authorList>
    </citation>
    <scope>NUCLEOTIDE SEQUENCE [LARGE SCALE GENOMIC DNA]</scope>
    <source>
        <strain evidence="3">ATCC 15356 / DSM 50701 / NCIMB 9529 / HD100</strain>
    </source>
</reference>
<dbReference type="STRING" id="264462.Bd1881"/>
<accession>Q6MLX2</accession>
<dbReference type="HOGENOM" id="CLU_213080_0_0_7"/>
<keyword evidence="1" id="KW-1133">Transmembrane helix</keyword>
<evidence type="ECO:0000313" key="3">
    <source>
        <dbReference type="Proteomes" id="UP000008080"/>
    </source>
</evidence>
<dbReference type="AlphaFoldDB" id="Q6MLX2"/>
<keyword evidence="1" id="KW-0812">Transmembrane</keyword>
<evidence type="ECO:0000313" key="2">
    <source>
        <dbReference type="EMBL" id="CAE79734.1"/>
    </source>
</evidence>
<evidence type="ECO:0000256" key="1">
    <source>
        <dbReference type="SAM" id="Phobius"/>
    </source>
</evidence>
<keyword evidence="1" id="KW-0472">Membrane</keyword>
<dbReference type="EMBL" id="BX842651">
    <property type="protein sequence ID" value="CAE79734.1"/>
    <property type="molecule type" value="Genomic_DNA"/>
</dbReference>
<dbReference type="KEGG" id="bba:Bd1881"/>
<organism evidence="2 3">
    <name type="scientific">Bdellovibrio bacteriovorus (strain ATCC 15356 / DSM 50701 / NCIMB 9529 / HD100)</name>
    <dbReference type="NCBI Taxonomy" id="264462"/>
    <lineage>
        <taxon>Bacteria</taxon>
        <taxon>Pseudomonadati</taxon>
        <taxon>Bdellovibrionota</taxon>
        <taxon>Bdellovibrionia</taxon>
        <taxon>Bdellovibrionales</taxon>
        <taxon>Pseudobdellovibrionaceae</taxon>
        <taxon>Bdellovibrio</taxon>
    </lineage>
</organism>
<name>Q6MLX2_BDEBA</name>
<gene>
    <name evidence="2" type="ordered locus">Bd1881</name>
</gene>
<dbReference type="GeneID" id="93014721"/>
<dbReference type="RefSeq" id="WP_011164336.1">
    <property type="nucleotide sequence ID" value="NC_005363.1"/>
</dbReference>